<dbReference type="InterPro" id="IPR031325">
    <property type="entry name" value="RHS_repeat"/>
</dbReference>
<evidence type="ECO:0000313" key="4">
    <source>
        <dbReference type="Proteomes" id="UP000255334"/>
    </source>
</evidence>
<dbReference type="SMART" id="SM00060">
    <property type="entry name" value="FN3"/>
    <property type="match status" value="3"/>
</dbReference>
<feature type="domain" description="Fibronectin type-III" evidence="2">
    <location>
        <begin position="1519"/>
        <end position="1610"/>
    </location>
</feature>
<dbReference type="InterPro" id="IPR056823">
    <property type="entry name" value="TEN-like_YD-shell"/>
</dbReference>
<name>A0A370X0Q1_9GAMM</name>
<dbReference type="Proteomes" id="UP000255334">
    <property type="component" value="Unassembled WGS sequence"/>
</dbReference>
<protein>
    <recommendedName>
        <fullName evidence="2">Fibronectin type-III domain-containing protein</fullName>
    </recommendedName>
</protein>
<dbReference type="Pfam" id="PF25023">
    <property type="entry name" value="TEN_YD-shell"/>
    <property type="match status" value="1"/>
</dbReference>
<dbReference type="PANTHER" id="PTHR32305">
    <property type="match status" value="1"/>
</dbReference>
<sequence length="1865" mass="200474">MRYAKAWRRLVMGESMPVRNAWAQRDNAMLARWQGSCLWAVAMLVLSGACYAQSTEGATPDQEYQKLIQVDQNIEPLGEHPFGENISTYDGSTSFNVTDVSLRGNGPTITVGRSAEFFEWPDNLGISPPSFPFGNWDLDIPRIETLVGTAGLPSTAVWQTGVGGTTPTVGTTNRCSNFAPPPGIQSTLAEGGWVADEWWYGYNLMVPGEGKQQLMPRYSANTLSPSISGLSFNIVTKNNWMVTCGVTASDGGEGFLAIAPDGTRYTFAHLVYRPWYQIVGAGGPLPPDGTIIATQTSPPAQSAVSAHSAIATQGATPMEAGPGGLAILYREDALMYVTQIQDRFGNTLTYNYDPTTGYLSSITANDGREVDVTYVSGSPNIRTITAKASNVPSRTWTYTYGAGLTGVQLPDGSSWTYQGGAGAYSFVLPSNACSANRFPYSNTTPVSGPVISTATVTAPSGLTGTFSFVMKMSGRSYTPQLCWGETGDTPPFEIPMAIWPEWYVQPAITSEVISGAGMPTQTWTYSYSPANASWTTDACARSGTCPTTVYTDVTDPNGNDTRYTFSNRFNASEGQLLRADTYQGAYGGTLVKSVVNTYASATAGPWPSVYGADLAYRDNYYQTEQLSPLNQKVITQDGQNYTWQAMTFNAYAQPTDVKRYNDIAGQSSIEEATLYRNDSAYWVLGLTQTVTNVTTGEVESSNTYTNNDLLQTRSRFGQLLMTYAYNNAGQLASFVDGNDNATTLGNYYRGIPQAITYADGTRQSLMVDDLGQIRSITDQAGNTTSYDYNAIGRIAKITYPTNDETNWYPETFAYDFVGSERGITGNHWRRTLTQGDKTEVTYFDATLRPILASHYRSSDGAFAITTQTNYDWQGNPIFQSYPVDGLPNFNTLGTGTTTTYDALSRVTKKQQSSELGPLTTTINYLPGASQQVTDPKGNVTTTSYQVFDQPSYDAAIQVTSPEGVSHTITRDLYGNPTAITQSAQSTQFTGSPSKGLIGIGPIFRPGTGTTKSFYYDAYHRLCRTSELESGSTVIAYDDANNIDWTADGLAITTNDCGQGQVDDSVKTFHTYDPMNRLTVLEPPEGTAGTTYIYDAVGNVTHARSGIAHWAGTYNKRNMPLSESLTANGFSNTLRYTHDSYGNLSATIYPDGTNVSYAPDVLGRPTQAGSFASDVSYFPDGEMAHFNLGGSFDYVTEQNARQLLSHYSFIKGGTFALSQDIAYDADANITSFTDLVNGQRSKTLSYDGLNRVTQAQAGALWGTESYTYDALNNITSRTLQGQTITYGYDLLNHLTSMAANGGATTSLGYDTRGNLINKNGNTLVFDAKNQLANVPGFASYAYDAEGRRVLKQVANAGPSTYYFYTHDGKLLYQYDEDMAKGTSYVYLGNKLIGRNERYESAIRGQIDGVAIDSNDNAVLHGWACSSGLTQSIQVHMYLGGPAGRGTFIGGYSANQASEPAVASECRVSSGSFRFSIPLSATVRSDHVDEKIYVYGISPVGNSNDELGNSGQFTVPAEQKAPKAPTVTATKTGDGMGIAITWSTANGVTSYNVEKQFNEQHWTSIYNGSAATFTIHPAANGTYSFRVQACNVYGCGDWGQSTNVQLENVPSAPASISVPGASFNPVSVSWASSLDATTYILEQSINSGGWTVAYQGGGTSAQVGAGMSGGYVYRVRACNTYGCSGYTTSPTVSVTIPPTYAPSISVPGYSADGSYTVSWTGVNDANRYVLQEQYNGGSWANVQDNGATSWSTAGRGAGTYGYHVVACNNAGCGPWSGVVTETVELVPAAPTVTVKQVSTGSFIIATVTWDPVPNATYYVVQEIAGAITTQVYSGPNTTWSGGYAYGALRIFQVKACNSSGCSPWRGG</sequence>
<gene>
    <name evidence="3" type="ORF">DWU99_16350</name>
</gene>
<reference evidence="3 4" key="1">
    <citation type="submission" date="2018-07" db="EMBL/GenBank/DDBJ databases">
        <title>Dyella monticola sp. nov. and Dyella psychrodurans sp. nov. isolated from monsoon evergreen broad-leaved forest soil of Dinghu Mountain, China.</title>
        <authorList>
            <person name="Gao Z."/>
            <person name="Qiu L."/>
        </authorList>
    </citation>
    <scope>NUCLEOTIDE SEQUENCE [LARGE SCALE GENOMIC DNA]</scope>
    <source>
        <strain evidence="3 4">4MSK11</strain>
    </source>
</reference>
<dbReference type="InterPro" id="IPR003961">
    <property type="entry name" value="FN3_dom"/>
</dbReference>
<evidence type="ECO:0000259" key="2">
    <source>
        <dbReference type="PROSITE" id="PS50853"/>
    </source>
</evidence>
<dbReference type="InterPro" id="IPR013783">
    <property type="entry name" value="Ig-like_fold"/>
</dbReference>
<dbReference type="Gene3D" id="2.180.10.10">
    <property type="entry name" value="RHS repeat-associated core"/>
    <property type="match status" value="2"/>
</dbReference>
<dbReference type="PROSITE" id="PS50853">
    <property type="entry name" value="FN3"/>
    <property type="match status" value="1"/>
</dbReference>
<dbReference type="NCBIfam" id="TIGR01643">
    <property type="entry name" value="YD_repeat_2x"/>
    <property type="match status" value="2"/>
</dbReference>
<dbReference type="CDD" id="cd00063">
    <property type="entry name" value="FN3"/>
    <property type="match status" value="1"/>
</dbReference>
<proteinExistence type="predicted"/>
<accession>A0A370X0Q1</accession>
<dbReference type="SUPFAM" id="SSF49265">
    <property type="entry name" value="Fibronectin type III"/>
    <property type="match status" value="3"/>
</dbReference>
<keyword evidence="4" id="KW-1185">Reference proteome</keyword>
<dbReference type="Pfam" id="PF05593">
    <property type="entry name" value="RHS_repeat"/>
    <property type="match status" value="1"/>
</dbReference>
<dbReference type="InterPro" id="IPR036116">
    <property type="entry name" value="FN3_sf"/>
</dbReference>
<comment type="caution">
    <text evidence="3">The sequence shown here is derived from an EMBL/GenBank/DDBJ whole genome shotgun (WGS) entry which is preliminary data.</text>
</comment>
<evidence type="ECO:0000256" key="1">
    <source>
        <dbReference type="ARBA" id="ARBA00022737"/>
    </source>
</evidence>
<dbReference type="InterPro" id="IPR006530">
    <property type="entry name" value="YD"/>
</dbReference>
<dbReference type="PANTHER" id="PTHR32305:SF15">
    <property type="entry name" value="PROTEIN RHSA-RELATED"/>
    <property type="match status" value="1"/>
</dbReference>
<organism evidence="3 4">
    <name type="scientific">Dyella psychrodurans</name>
    <dbReference type="NCBI Taxonomy" id="1927960"/>
    <lineage>
        <taxon>Bacteria</taxon>
        <taxon>Pseudomonadati</taxon>
        <taxon>Pseudomonadota</taxon>
        <taxon>Gammaproteobacteria</taxon>
        <taxon>Lysobacterales</taxon>
        <taxon>Rhodanobacteraceae</taxon>
        <taxon>Dyella</taxon>
    </lineage>
</organism>
<evidence type="ECO:0000313" key="3">
    <source>
        <dbReference type="EMBL" id="RDS81983.1"/>
    </source>
</evidence>
<keyword evidence="1" id="KW-0677">Repeat</keyword>
<dbReference type="EMBL" id="QRBF01000006">
    <property type="protein sequence ID" value="RDS81983.1"/>
    <property type="molecule type" value="Genomic_DNA"/>
</dbReference>
<dbReference type="Gene3D" id="2.60.40.10">
    <property type="entry name" value="Immunoglobulins"/>
    <property type="match status" value="4"/>
</dbReference>
<dbReference type="InterPro" id="IPR050708">
    <property type="entry name" value="T6SS_VgrG/RHS"/>
</dbReference>